<evidence type="ECO:0000313" key="3">
    <source>
        <dbReference type="Proteomes" id="UP001418222"/>
    </source>
</evidence>
<keyword evidence="1" id="KW-0472">Membrane</keyword>
<accession>A0AAP0G943</accession>
<dbReference type="EMBL" id="JBBWWQ010000006">
    <property type="protein sequence ID" value="KAK8945190.1"/>
    <property type="molecule type" value="Genomic_DNA"/>
</dbReference>
<sequence>MRSPCTPSSPSSGSVAMFAAGIIWGFSWSVTIVGGLGREVVGVRESWSEILLWKRNADISGLSSYHAGFSFYAIPPHSHAPFFLPTASDGQRRSLSLPTAISLANFEVALHPDGPFLPSDANLSRTPEISPSRKSMGTFPPDGGVSLPRQTPMLHGSVHAVVVNLVLEIESFIKHRMPESCGESFSF</sequence>
<evidence type="ECO:0000313" key="2">
    <source>
        <dbReference type="EMBL" id="KAK8945190.1"/>
    </source>
</evidence>
<proteinExistence type="predicted"/>
<dbReference type="Proteomes" id="UP001418222">
    <property type="component" value="Unassembled WGS sequence"/>
</dbReference>
<name>A0AAP0G943_9ASPA</name>
<reference evidence="2 3" key="1">
    <citation type="journal article" date="2022" name="Nat. Plants">
        <title>Genomes of leafy and leafless Platanthera orchids illuminate the evolution of mycoheterotrophy.</title>
        <authorList>
            <person name="Li M.H."/>
            <person name="Liu K.W."/>
            <person name="Li Z."/>
            <person name="Lu H.C."/>
            <person name="Ye Q.L."/>
            <person name="Zhang D."/>
            <person name="Wang J.Y."/>
            <person name="Li Y.F."/>
            <person name="Zhong Z.M."/>
            <person name="Liu X."/>
            <person name="Yu X."/>
            <person name="Liu D.K."/>
            <person name="Tu X.D."/>
            <person name="Liu B."/>
            <person name="Hao Y."/>
            <person name="Liao X.Y."/>
            <person name="Jiang Y.T."/>
            <person name="Sun W.H."/>
            <person name="Chen J."/>
            <person name="Chen Y.Q."/>
            <person name="Ai Y."/>
            <person name="Zhai J.W."/>
            <person name="Wu S.S."/>
            <person name="Zhou Z."/>
            <person name="Hsiao Y.Y."/>
            <person name="Wu W.L."/>
            <person name="Chen Y.Y."/>
            <person name="Lin Y.F."/>
            <person name="Hsu J.L."/>
            <person name="Li C.Y."/>
            <person name="Wang Z.W."/>
            <person name="Zhao X."/>
            <person name="Zhong W.Y."/>
            <person name="Ma X.K."/>
            <person name="Ma L."/>
            <person name="Huang J."/>
            <person name="Chen G.Z."/>
            <person name="Huang M.Z."/>
            <person name="Huang L."/>
            <person name="Peng D.H."/>
            <person name="Luo Y.B."/>
            <person name="Zou S.Q."/>
            <person name="Chen S.P."/>
            <person name="Lan S."/>
            <person name="Tsai W.C."/>
            <person name="Van de Peer Y."/>
            <person name="Liu Z.J."/>
        </authorList>
    </citation>
    <scope>NUCLEOTIDE SEQUENCE [LARGE SCALE GENOMIC DNA]</scope>
    <source>
        <strain evidence="2">Lor287</strain>
    </source>
</reference>
<keyword evidence="3" id="KW-1185">Reference proteome</keyword>
<keyword evidence="1" id="KW-0812">Transmembrane</keyword>
<gene>
    <name evidence="2" type="ORF">KSP39_PZI008473</name>
</gene>
<dbReference type="AlphaFoldDB" id="A0AAP0G943"/>
<keyword evidence="1" id="KW-1133">Transmembrane helix</keyword>
<organism evidence="2 3">
    <name type="scientific">Platanthera zijinensis</name>
    <dbReference type="NCBI Taxonomy" id="2320716"/>
    <lineage>
        <taxon>Eukaryota</taxon>
        <taxon>Viridiplantae</taxon>
        <taxon>Streptophyta</taxon>
        <taxon>Embryophyta</taxon>
        <taxon>Tracheophyta</taxon>
        <taxon>Spermatophyta</taxon>
        <taxon>Magnoliopsida</taxon>
        <taxon>Liliopsida</taxon>
        <taxon>Asparagales</taxon>
        <taxon>Orchidaceae</taxon>
        <taxon>Orchidoideae</taxon>
        <taxon>Orchideae</taxon>
        <taxon>Orchidinae</taxon>
        <taxon>Platanthera</taxon>
    </lineage>
</organism>
<protein>
    <submittedName>
        <fullName evidence="2">Uncharacterized protein</fullName>
    </submittedName>
</protein>
<comment type="caution">
    <text evidence="2">The sequence shown here is derived from an EMBL/GenBank/DDBJ whole genome shotgun (WGS) entry which is preliminary data.</text>
</comment>
<evidence type="ECO:0000256" key="1">
    <source>
        <dbReference type="SAM" id="Phobius"/>
    </source>
</evidence>
<feature type="transmembrane region" description="Helical" evidence="1">
    <location>
        <begin position="15"/>
        <end position="36"/>
    </location>
</feature>